<feature type="region of interest" description="Disordered" evidence="16">
    <location>
        <begin position="234"/>
        <end position="261"/>
    </location>
</feature>
<feature type="binding site" evidence="15">
    <location>
        <position position="16"/>
    </location>
    <ligand>
        <name>Mg(2+)</name>
        <dbReference type="ChEBI" id="CHEBI:18420"/>
    </ligand>
</feature>
<feature type="site" description="Substrate discrimination" evidence="15">
    <location>
        <position position="21"/>
    </location>
</feature>
<dbReference type="Pfam" id="PF11798">
    <property type="entry name" value="IMS_HHH"/>
    <property type="match status" value="1"/>
</dbReference>
<evidence type="ECO:0000259" key="17">
    <source>
        <dbReference type="PROSITE" id="PS50173"/>
    </source>
</evidence>
<keyword evidence="12 15" id="KW-0238">DNA-binding</keyword>
<gene>
    <name evidence="15" type="primary">dinB</name>
    <name evidence="18" type="ORF">AV656_02530</name>
</gene>
<evidence type="ECO:0000256" key="3">
    <source>
        <dbReference type="ARBA" id="ARBA00022457"/>
    </source>
</evidence>
<dbReference type="SUPFAM" id="SSF56672">
    <property type="entry name" value="DNA/RNA polymerases"/>
    <property type="match status" value="1"/>
</dbReference>
<keyword evidence="11 15" id="KW-0239">DNA-directed DNA polymerase</keyword>
<dbReference type="InterPro" id="IPR043502">
    <property type="entry name" value="DNA/RNA_pol_sf"/>
</dbReference>
<evidence type="ECO:0000256" key="2">
    <source>
        <dbReference type="ARBA" id="ARBA00010945"/>
    </source>
</evidence>
<dbReference type="SUPFAM" id="SSF100879">
    <property type="entry name" value="Lesion bypass DNA polymerase (Y-family), little finger domain"/>
    <property type="match status" value="1"/>
</dbReference>
<evidence type="ECO:0000256" key="15">
    <source>
        <dbReference type="HAMAP-Rule" id="MF_01113"/>
    </source>
</evidence>
<sequence>MIESRPKKGRIIFHIDMNSFFASVEQAHDPSLKGKPVAVAGNPKERKGIVVTCSYEARAHGVYTTMPVWEARRKCPELIVIPPDHNRYRDASDAMFSLLRTYTELVEPVSIDEGYLDVSDVEWPGTAVELAEEMQRRILTELDLPCSIGIAPNKFLAKTASDMKKPMGITILRKRDVPAVLWPLPVIEMHGIGKSTEEKLRSLKIETIGDLAAAEEGFLKEHLGKRGIHLKRRANGTDSRAVDPESVHERKSVGGSVTLPVDETDPAELKKTLRRLAEKVAGRLDRRELAGDLVTIQIRDADWVNHSRSRTLTNAIFTADAIYREAELLFDRHYGGQPVRLLGVTIGRVIDRSETTEQLSIFNYEKHAKEEPVLKMIGELEEKFGKGTVTRGISGPKSGGRQG</sequence>
<dbReference type="HAMAP" id="MF_01113">
    <property type="entry name" value="DNApol_IV"/>
    <property type="match status" value="1"/>
</dbReference>
<dbReference type="RefSeq" id="WP_063178492.1">
    <property type="nucleotide sequence ID" value="NZ_LQNT01000001.1"/>
</dbReference>
<evidence type="ECO:0000256" key="1">
    <source>
        <dbReference type="ARBA" id="ARBA00004496"/>
    </source>
</evidence>
<comment type="catalytic activity">
    <reaction evidence="14 15">
        <text>DNA(n) + a 2'-deoxyribonucleoside 5'-triphosphate = DNA(n+1) + diphosphate</text>
        <dbReference type="Rhea" id="RHEA:22508"/>
        <dbReference type="Rhea" id="RHEA-COMP:17339"/>
        <dbReference type="Rhea" id="RHEA-COMP:17340"/>
        <dbReference type="ChEBI" id="CHEBI:33019"/>
        <dbReference type="ChEBI" id="CHEBI:61560"/>
        <dbReference type="ChEBI" id="CHEBI:173112"/>
        <dbReference type="EC" id="2.7.7.7"/>
    </reaction>
</comment>
<evidence type="ECO:0000313" key="18">
    <source>
        <dbReference type="EMBL" id="KZE40371.1"/>
    </source>
</evidence>
<comment type="similarity">
    <text evidence="2 15">Belongs to the DNA polymerase type-Y family.</text>
</comment>
<evidence type="ECO:0000256" key="7">
    <source>
        <dbReference type="ARBA" id="ARBA00022705"/>
    </source>
</evidence>
<dbReference type="Proteomes" id="UP000076490">
    <property type="component" value="Unassembled WGS sequence"/>
</dbReference>
<dbReference type="InterPro" id="IPR017961">
    <property type="entry name" value="DNA_pol_Y-fam_little_finger"/>
</dbReference>
<evidence type="ECO:0000256" key="12">
    <source>
        <dbReference type="ARBA" id="ARBA00023125"/>
    </source>
</evidence>
<dbReference type="GO" id="GO:0042276">
    <property type="term" value="P:error-prone translesion synthesis"/>
    <property type="evidence" value="ECO:0007669"/>
    <property type="project" value="TreeGrafter"/>
</dbReference>
<dbReference type="OrthoDB" id="9808813at2"/>
<dbReference type="InterPro" id="IPR001126">
    <property type="entry name" value="UmuC"/>
</dbReference>
<dbReference type="GO" id="GO:0003684">
    <property type="term" value="F:damaged DNA binding"/>
    <property type="evidence" value="ECO:0007669"/>
    <property type="project" value="InterPro"/>
</dbReference>
<dbReference type="Gene3D" id="3.30.70.270">
    <property type="match status" value="1"/>
</dbReference>
<feature type="domain" description="UmuC" evidence="17">
    <location>
        <begin position="12"/>
        <end position="193"/>
    </location>
</feature>
<protein>
    <recommendedName>
        <fullName evidence="15">DNA polymerase IV</fullName>
        <shortName evidence="15">Pol IV</shortName>
        <ecNumber evidence="15">2.7.7.7</ecNumber>
    </recommendedName>
</protein>
<evidence type="ECO:0000256" key="13">
    <source>
        <dbReference type="ARBA" id="ARBA00023204"/>
    </source>
</evidence>
<evidence type="ECO:0000256" key="11">
    <source>
        <dbReference type="ARBA" id="ARBA00022932"/>
    </source>
</evidence>
<dbReference type="InterPro" id="IPR036775">
    <property type="entry name" value="DNA_pol_Y-fam_lit_finger_sf"/>
</dbReference>
<comment type="subunit">
    <text evidence="15">Monomer.</text>
</comment>
<dbReference type="GO" id="GO:0005829">
    <property type="term" value="C:cytosol"/>
    <property type="evidence" value="ECO:0007669"/>
    <property type="project" value="TreeGrafter"/>
</dbReference>
<dbReference type="InterPro" id="IPR022880">
    <property type="entry name" value="DNApol_IV"/>
</dbReference>
<keyword evidence="3 15" id="KW-0515">Mutator protein</keyword>
<dbReference type="Gene3D" id="3.30.1490.100">
    <property type="entry name" value="DNA polymerase, Y-family, little finger domain"/>
    <property type="match status" value="1"/>
</dbReference>
<feature type="active site" evidence="15">
    <location>
        <position position="113"/>
    </location>
</feature>
<keyword evidence="5 15" id="KW-0808">Transferase</keyword>
<dbReference type="Gene3D" id="3.40.1170.60">
    <property type="match status" value="1"/>
</dbReference>
<evidence type="ECO:0000256" key="14">
    <source>
        <dbReference type="ARBA" id="ARBA00049244"/>
    </source>
</evidence>
<dbReference type="GO" id="GO:0000287">
    <property type="term" value="F:magnesium ion binding"/>
    <property type="evidence" value="ECO:0007669"/>
    <property type="project" value="UniProtKB-UniRule"/>
</dbReference>
<dbReference type="PANTHER" id="PTHR11076">
    <property type="entry name" value="DNA REPAIR POLYMERASE UMUC / TRANSFERASE FAMILY MEMBER"/>
    <property type="match status" value="1"/>
</dbReference>
<dbReference type="GO" id="GO:0006261">
    <property type="term" value="P:DNA-templated DNA replication"/>
    <property type="evidence" value="ECO:0007669"/>
    <property type="project" value="UniProtKB-UniRule"/>
</dbReference>
<keyword evidence="6 15" id="KW-0548">Nucleotidyltransferase</keyword>
<dbReference type="PANTHER" id="PTHR11076:SF33">
    <property type="entry name" value="DNA POLYMERASE KAPPA"/>
    <property type="match status" value="1"/>
</dbReference>
<dbReference type="GO" id="GO:0003887">
    <property type="term" value="F:DNA-directed DNA polymerase activity"/>
    <property type="evidence" value="ECO:0007669"/>
    <property type="project" value="UniProtKB-UniRule"/>
</dbReference>
<evidence type="ECO:0000256" key="8">
    <source>
        <dbReference type="ARBA" id="ARBA00022723"/>
    </source>
</evidence>
<dbReference type="EC" id="2.7.7.7" evidence="15"/>
<proteinExistence type="inferred from homology"/>
<dbReference type="Pfam" id="PF11799">
    <property type="entry name" value="IMS_C"/>
    <property type="match status" value="1"/>
</dbReference>
<dbReference type="InterPro" id="IPR050116">
    <property type="entry name" value="DNA_polymerase-Y"/>
</dbReference>
<evidence type="ECO:0000256" key="5">
    <source>
        <dbReference type="ARBA" id="ARBA00022679"/>
    </source>
</evidence>
<dbReference type="GO" id="GO:0009432">
    <property type="term" value="P:SOS response"/>
    <property type="evidence" value="ECO:0007669"/>
    <property type="project" value="TreeGrafter"/>
</dbReference>
<evidence type="ECO:0000256" key="10">
    <source>
        <dbReference type="ARBA" id="ARBA00022842"/>
    </source>
</evidence>
<evidence type="ECO:0000256" key="4">
    <source>
        <dbReference type="ARBA" id="ARBA00022490"/>
    </source>
</evidence>
<comment type="cofactor">
    <cofactor evidence="15">
        <name>Mg(2+)</name>
        <dbReference type="ChEBI" id="CHEBI:18420"/>
    </cofactor>
    <text evidence="15">Binds 2 magnesium ions per subunit.</text>
</comment>
<comment type="caution">
    <text evidence="18">The sequence shown here is derived from an EMBL/GenBank/DDBJ whole genome shotgun (WGS) entry which is preliminary data.</text>
</comment>
<dbReference type="InterPro" id="IPR043128">
    <property type="entry name" value="Rev_trsase/Diguanyl_cyclase"/>
</dbReference>
<evidence type="ECO:0000256" key="16">
    <source>
        <dbReference type="SAM" id="MobiDB-lite"/>
    </source>
</evidence>
<evidence type="ECO:0000313" key="19">
    <source>
        <dbReference type="Proteomes" id="UP000076490"/>
    </source>
</evidence>
<dbReference type="AlphaFoldDB" id="A0A163GKR4"/>
<accession>A0A163GKR4</accession>
<name>A0A163GKR4_9BACL</name>
<keyword evidence="4 15" id="KW-0963">Cytoplasm</keyword>
<dbReference type="Gene3D" id="1.10.150.20">
    <property type="entry name" value="5' to 3' exonuclease, C-terminal subdomain"/>
    <property type="match status" value="1"/>
</dbReference>
<dbReference type="EMBL" id="LQNT01000001">
    <property type="protein sequence ID" value="KZE40371.1"/>
    <property type="molecule type" value="Genomic_DNA"/>
</dbReference>
<dbReference type="PROSITE" id="PS50173">
    <property type="entry name" value="UMUC"/>
    <property type="match status" value="1"/>
</dbReference>
<keyword evidence="9 15" id="KW-0227">DNA damage</keyword>
<dbReference type="Pfam" id="PF00817">
    <property type="entry name" value="IMS"/>
    <property type="match status" value="1"/>
</dbReference>
<dbReference type="FunFam" id="3.40.1170.60:FF:000001">
    <property type="entry name" value="DNA polymerase IV"/>
    <property type="match status" value="1"/>
</dbReference>
<comment type="function">
    <text evidence="15">Poorly processive, error-prone DNA polymerase involved in untargeted mutagenesis. Copies undamaged DNA at stalled replication forks, which arise in vivo from mismatched or misaligned primer ends. These misaligned primers can be extended by PolIV. Exhibits no 3'-5' exonuclease (proofreading) activity. May be involved in translesional synthesis, in conjunction with the beta clamp from PolIII.</text>
</comment>
<keyword evidence="8 15" id="KW-0479">Metal-binding</keyword>
<feature type="compositionally biased region" description="Basic and acidic residues" evidence="16">
    <location>
        <begin position="240"/>
        <end position="252"/>
    </location>
</feature>
<reference evidence="18 19" key="1">
    <citation type="submission" date="2016-01" db="EMBL/GenBank/DDBJ databases">
        <title>Whole genome sequencing of Bhargavaea cecembensis T14.</title>
        <authorList>
            <person name="Hong K.W."/>
        </authorList>
    </citation>
    <scope>NUCLEOTIDE SEQUENCE [LARGE SCALE GENOMIC DNA]</scope>
    <source>
        <strain evidence="18 19">T14</strain>
    </source>
</reference>
<dbReference type="NCBIfam" id="NF002677">
    <property type="entry name" value="PRK02406.1"/>
    <property type="match status" value="1"/>
</dbReference>
<evidence type="ECO:0000256" key="9">
    <source>
        <dbReference type="ARBA" id="ARBA00022763"/>
    </source>
</evidence>
<evidence type="ECO:0000256" key="6">
    <source>
        <dbReference type="ARBA" id="ARBA00022695"/>
    </source>
</evidence>
<comment type="subcellular location">
    <subcellularLocation>
        <location evidence="1 15">Cytoplasm</location>
    </subcellularLocation>
</comment>
<keyword evidence="10 15" id="KW-0460">Magnesium</keyword>
<organism evidence="18 19">
    <name type="scientific">Bhargavaea cecembensis</name>
    <dbReference type="NCBI Taxonomy" id="394098"/>
    <lineage>
        <taxon>Bacteria</taxon>
        <taxon>Bacillati</taxon>
        <taxon>Bacillota</taxon>
        <taxon>Bacilli</taxon>
        <taxon>Bacillales</taxon>
        <taxon>Caryophanaceae</taxon>
        <taxon>Bhargavaea</taxon>
    </lineage>
</organism>
<dbReference type="GO" id="GO:0006281">
    <property type="term" value="P:DNA repair"/>
    <property type="evidence" value="ECO:0007669"/>
    <property type="project" value="UniProtKB-UniRule"/>
</dbReference>
<dbReference type="CDD" id="cd03586">
    <property type="entry name" value="PolY_Pol_IV_kappa"/>
    <property type="match status" value="1"/>
</dbReference>
<keyword evidence="7 15" id="KW-0235">DNA replication</keyword>
<feature type="binding site" evidence="15">
    <location>
        <position position="112"/>
    </location>
    <ligand>
        <name>Mg(2+)</name>
        <dbReference type="ChEBI" id="CHEBI:18420"/>
    </ligand>
</feature>
<dbReference type="InterPro" id="IPR024728">
    <property type="entry name" value="PolY_HhH_motif"/>
</dbReference>
<dbReference type="NCBIfam" id="NF002492">
    <property type="entry name" value="PRK01810.1"/>
    <property type="match status" value="1"/>
</dbReference>
<keyword evidence="13 15" id="KW-0234">DNA repair</keyword>